<dbReference type="EMBL" id="QGTA01000198">
    <property type="protein sequence ID" value="RQW91937.1"/>
    <property type="molecule type" value="Genomic_DNA"/>
</dbReference>
<reference evidence="1 2" key="1">
    <citation type="submission" date="2018-05" db="EMBL/GenBank/DDBJ databases">
        <title>Micromonospora from Atacama Desert.</title>
        <authorList>
            <person name="Carro L."/>
            <person name="Goodfellow M."/>
            <person name="Klenk H.-P."/>
        </authorList>
    </citation>
    <scope>NUCLEOTIDE SEQUENCE [LARGE SCALE GENOMIC DNA]</scope>
    <source>
        <strain evidence="1 2">LB41</strain>
    </source>
</reference>
<organism evidence="1 2">
    <name type="scientific">Micromonospora chalcea</name>
    <dbReference type="NCBI Taxonomy" id="1874"/>
    <lineage>
        <taxon>Bacteria</taxon>
        <taxon>Bacillati</taxon>
        <taxon>Actinomycetota</taxon>
        <taxon>Actinomycetes</taxon>
        <taxon>Micromonosporales</taxon>
        <taxon>Micromonosporaceae</taxon>
        <taxon>Micromonospora</taxon>
    </lineage>
</organism>
<gene>
    <name evidence="1" type="ORF">DLJ60_16030</name>
</gene>
<name>A0ABX9Y5Y8_MICCH</name>
<evidence type="ECO:0000313" key="2">
    <source>
        <dbReference type="Proteomes" id="UP000274694"/>
    </source>
</evidence>
<accession>A0ABX9Y5Y8</accession>
<comment type="caution">
    <text evidence="1">The sequence shown here is derived from an EMBL/GenBank/DDBJ whole genome shotgun (WGS) entry which is preliminary data.</text>
</comment>
<proteinExistence type="predicted"/>
<protein>
    <submittedName>
        <fullName evidence="1">Uncharacterized protein</fullName>
    </submittedName>
</protein>
<keyword evidence="2" id="KW-1185">Reference proteome</keyword>
<sequence>MVAQQDVVRSFRGPRRGGDLAHAVEEAGLQRDLRVNCVEVPARMLPSQHLLRHYHGQADAQLLRLGHLVVIYHVASMLGQREMTIAYVQRRAVADMSPVSGHLRQRRRGQERGGHAQFVQHLCRTGANRGTDADRYRRLAVAVGIVVPGAFLGVREHVADELLGGLGRECRLGTERAHL</sequence>
<dbReference type="Proteomes" id="UP000274694">
    <property type="component" value="Unassembled WGS sequence"/>
</dbReference>
<evidence type="ECO:0000313" key="1">
    <source>
        <dbReference type="EMBL" id="RQW91937.1"/>
    </source>
</evidence>